<organism evidence="3 4">
    <name type="scientific">Magnetospirillum moscoviense</name>
    <dbReference type="NCBI Taxonomy" id="1437059"/>
    <lineage>
        <taxon>Bacteria</taxon>
        <taxon>Pseudomonadati</taxon>
        <taxon>Pseudomonadota</taxon>
        <taxon>Alphaproteobacteria</taxon>
        <taxon>Rhodospirillales</taxon>
        <taxon>Rhodospirillaceae</taxon>
        <taxon>Magnetospirillum</taxon>
    </lineage>
</organism>
<feature type="coiled-coil region" evidence="1">
    <location>
        <begin position="82"/>
        <end position="123"/>
    </location>
</feature>
<comment type="function">
    <text evidence="1">Mediates coordination of peptidoglycan synthesis and outer membrane constriction during cell division.</text>
</comment>
<keyword evidence="4" id="KW-1185">Reference proteome</keyword>
<keyword evidence="1" id="KW-0732">Signal</keyword>
<evidence type="ECO:0000256" key="2">
    <source>
        <dbReference type="SAM" id="MobiDB-lite"/>
    </source>
</evidence>
<evidence type="ECO:0000313" key="3">
    <source>
        <dbReference type="EMBL" id="OAN64468.1"/>
    </source>
</evidence>
<dbReference type="InterPro" id="IPR011990">
    <property type="entry name" value="TPR-like_helical_dom_sf"/>
</dbReference>
<protein>
    <recommendedName>
        <fullName evidence="1">Cell division coordinator CpoB</fullName>
    </recommendedName>
</protein>
<comment type="similarity">
    <text evidence="1">Belongs to the CpoB family.</text>
</comment>
<dbReference type="Gene3D" id="1.20.5.110">
    <property type="match status" value="1"/>
</dbReference>
<dbReference type="HAMAP" id="MF_02066">
    <property type="entry name" value="CpoB"/>
    <property type="match status" value="1"/>
</dbReference>
<sequence precursor="true">MRRLLIVPAIAVLLAGLAAPAQAQFENRALYDRIERLERDLQMMQGQMARGGGSTVITSPALGGGQTVVRSPDAAPMPAGLAVRLDERVDELENMVRQLTGKIEEATFKAQQANKALERLQADIDARFRDLQGAQQPAAGTPSNQLSMPAAGGASRGAETPGSAPGPQTLGTMSEKDMKKLTPPQAGNAAPKDAQGQYDDAYAAAQRGDFAVAEKGFQDFLSKNPNHQLAGNASYWMGDIAYNRKDFDTAARTFLEAYKTYPKHAKAPDMIYKAGSAFGQQGKKKEACVAFSILFKDHPGMADRVKRAAQAEKQKYECK</sequence>
<dbReference type="AlphaFoldDB" id="A0A178N157"/>
<keyword evidence="1" id="KW-0132">Cell division</keyword>
<proteinExistence type="inferred from homology"/>
<dbReference type="SUPFAM" id="SSF48452">
    <property type="entry name" value="TPR-like"/>
    <property type="match status" value="1"/>
</dbReference>
<evidence type="ECO:0000313" key="4">
    <source>
        <dbReference type="Proteomes" id="UP000078543"/>
    </source>
</evidence>
<feature type="chain" id="PRO_5009986459" description="Cell division coordinator CpoB" evidence="1">
    <location>
        <begin position="24"/>
        <end position="319"/>
    </location>
</feature>
<keyword evidence="1" id="KW-0131">Cell cycle</keyword>
<dbReference type="GO" id="GO:0030288">
    <property type="term" value="C:outer membrane-bounded periplasmic space"/>
    <property type="evidence" value="ECO:0007669"/>
    <property type="project" value="UniProtKB-UniRule"/>
</dbReference>
<keyword evidence="1" id="KW-0175">Coiled coil</keyword>
<keyword evidence="1" id="KW-0574">Periplasm</keyword>
<dbReference type="InterPro" id="IPR014162">
    <property type="entry name" value="CpoB_C"/>
</dbReference>
<dbReference type="InterPro" id="IPR034706">
    <property type="entry name" value="CpoB"/>
</dbReference>
<dbReference type="InterPro" id="IPR019734">
    <property type="entry name" value="TPR_rpt"/>
</dbReference>
<dbReference type="Proteomes" id="UP000078543">
    <property type="component" value="Unassembled WGS sequence"/>
</dbReference>
<feature type="region of interest" description="Disordered" evidence="2">
    <location>
        <begin position="133"/>
        <end position="195"/>
    </location>
</feature>
<comment type="caution">
    <text evidence="3">The sequence shown here is derived from an EMBL/GenBank/DDBJ whole genome shotgun (WGS) entry which is preliminary data.</text>
</comment>
<dbReference type="EMBL" id="LWQU01000032">
    <property type="protein sequence ID" value="OAN64468.1"/>
    <property type="molecule type" value="Genomic_DNA"/>
</dbReference>
<feature type="signal peptide" evidence="1">
    <location>
        <begin position="1"/>
        <end position="23"/>
    </location>
</feature>
<reference evidence="3 4" key="1">
    <citation type="submission" date="2016-04" db="EMBL/GenBank/DDBJ databases">
        <title>Draft genome sequence of freshwater magnetotactic bacteria Magnetospirillum marisnigri SP-1 and Magnetospirillum moscoviense BB-1.</title>
        <authorList>
            <person name="Koziaeva V."/>
            <person name="Dziuba M.V."/>
            <person name="Ivanov T.M."/>
            <person name="Kuznetsov B."/>
            <person name="Grouzdev D.S."/>
        </authorList>
    </citation>
    <scope>NUCLEOTIDE SEQUENCE [LARGE SCALE GENOMIC DNA]</scope>
    <source>
        <strain evidence="3 4">BB-1</strain>
    </source>
</reference>
<dbReference type="GO" id="GO:0043093">
    <property type="term" value="P:FtsZ-dependent cytokinesis"/>
    <property type="evidence" value="ECO:0007669"/>
    <property type="project" value="UniProtKB-UniRule"/>
</dbReference>
<comment type="subcellular location">
    <subcellularLocation>
        <location evidence="1">Periplasm</location>
    </subcellularLocation>
</comment>
<dbReference type="STRING" id="1437059.A6A05_06175"/>
<name>A0A178N157_9PROT</name>
<dbReference type="Pfam" id="PF13174">
    <property type="entry name" value="TPR_6"/>
    <property type="match status" value="2"/>
</dbReference>
<evidence type="ECO:0000256" key="1">
    <source>
        <dbReference type="HAMAP-Rule" id="MF_02066"/>
    </source>
</evidence>
<accession>A0A178N157</accession>
<gene>
    <name evidence="1" type="primary">cpoB</name>
    <name evidence="3" type="ORF">A6A05_06175</name>
</gene>
<dbReference type="RefSeq" id="WP_082910612.1">
    <property type="nucleotide sequence ID" value="NZ_LWQU01000032.1"/>
</dbReference>
<dbReference type="Gene3D" id="1.25.40.10">
    <property type="entry name" value="Tetratricopeptide repeat domain"/>
    <property type="match status" value="1"/>
</dbReference>
<dbReference type="NCBIfam" id="TIGR02795">
    <property type="entry name" value="tol_pal_ybgF"/>
    <property type="match status" value="1"/>
</dbReference>